<organism evidence="1 2">
    <name type="scientific">Halobacillus campisalis</name>
    <dbReference type="NCBI Taxonomy" id="435909"/>
    <lineage>
        <taxon>Bacteria</taxon>
        <taxon>Bacillati</taxon>
        <taxon>Bacillota</taxon>
        <taxon>Bacilli</taxon>
        <taxon>Bacillales</taxon>
        <taxon>Bacillaceae</taxon>
        <taxon>Halobacillus</taxon>
    </lineage>
</organism>
<name>A0ABW2K7R1_9BACI</name>
<dbReference type="Proteomes" id="UP001596494">
    <property type="component" value="Unassembled WGS sequence"/>
</dbReference>
<proteinExistence type="predicted"/>
<dbReference type="Gene3D" id="3.30.460.40">
    <property type="match status" value="1"/>
</dbReference>
<reference evidence="2" key="1">
    <citation type="journal article" date="2019" name="Int. J. Syst. Evol. Microbiol.">
        <title>The Global Catalogue of Microorganisms (GCM) 10K type strain sequencing project: providing services to taxonomists for standard genome sequencing and annotation.</title>
        <authorList>
            <consortium name="The Broad Institute Genomics Platform"/>
            <consortium name="The Broad Institute Genome Sequencing Center for Infectious Disease"/>
            <person name="Wu L."/>
            <person name="Ma J."/>
        </authorList>
    </citation>
    <scope>NUCLEOTIDE SEQUENCE [LARGE SCALE GENOMIC DNA]</scope>
    <source>
        <strain evidence="2">CCUG 73951</strain>
    </source>
</reference>
<dbReference type="RefSeq" id="WP_289216951.1">
    <property type="nucleotide sequence ID" value="NZ_JAPVRC010000010.1"/>
</dbReference>
<dbReference type="InterPro" id="IPR019646">
    <property type="entry name" value="Aminoglyc_AdlTrfase"/>
</dbReference>
<evidence type="ECO:0000313" key="2">
    <source>
        <dbReference type="Proteomes" id="UP001596494"/>
    </source>
</evidence>
<comment type="caution">
    <text evidence="1">The sequence shown here is derived from an EMBL/GenBank/DDBJ whole genome shotgun (WGS) entry which is preliminary data.</text>
</comment>
<dbReference type="EMBL" id="JBHTBY010000012">
    <property type="protein sequence ID" value="MFC7322081.1"/>
    <property type="molecule type" value="Genomic_DNA"/>
</dbReference>
<protein>
    <submittedName>
        <fullName evidence="1">Nucleotidyltransferase domain-containing protein</fullName>
    </submittedName>
</protein>
<dbReference type="Pfam" id="PF10706">
    <property type="entry name" value="Aminoglyc_resit"/>
    <property type="match status" value="1"/>
</dbReference>
<gene>
    <name evidence="1" type="ORF">ACFQMN_14490</name>
</gene>
<evidence type="ECO:0000313" key="1">
    <source>
        <dbReference type="EMBL" id="MFC7322081.1"/>
    </source>
</evidence>
<accession>A0ABW2K7R1</accession>
<sequence>MFETCMNAKEFMEGFKGKWMVAGGWAIDLHIGEETREHEAIEIAVFHEDLQKLSEHLQGWKTYITEDAQLVEWDLSQPFDSRIHEIHARHEEEQLEILLNFRDKNKWKFRRDEQITFPLDHMNLHSAQGIPYLNPEIVLLHKSKNTREKDDNDFNYVFPFLNERQKEWLKQALIQHEPTHPWLEKLLY</sequence>
<keyword evidence="2" id="KW-1185">Reference proteome</keyword>